<keyword evidence="6" id="KW-1185">Reference proteome</keyword>
<dbReference type="InterPro" id="IPR002885">
    <property type="entry name" value="PPR_rpt"/>
</dbReference>
<dbReference type="PROSITE" id="PS51375">
    <property type="entry name" value="PPR"/>
    <property type="match status" value="4"/>
</dbReference>
<dbReference type="FunFam" id="1.25.40.10:FF:000325">
    <property type="entry name" value="Pentatricopeptide repeat-containing protein At4g14820"/>
    <property type="match status" value="1"/>
</dbReference>
<dbReference type="OrthoDB" id="185373at2759"/>
<protein>
    <recommendedName>
        <fullName evidence="7">Pentatricopeptide repeat-containing protein</fullName>
    </recommendedName>
</protein>
<reference evidence="6" key="1">
    <citation type="journal article" date="2019" name="Nat. Commun.">
        <title>The genome of broomcorn millet.</title>
        <authorList>
            <person name="Zou C."/>
            <person name="Miki D."/>
            <person name="Li D."/>
            <person name="Tang Q."/>
            <person name="Xiao L."/>
            <person name="Rajput S."/>
            <person name="Deng P."/>
            <person name="Jia W."/>
            <person name="Huang R."/>
            <person name="Zhang M."/>
            <person name="Sun Y."/>
            <person name="Hu J."/>
            <person name="Fu X."/>
            <person name="Schnable P.S."/>
            <person name="Li F."/>
            <person name="Zhang H."/>
            <person name="Feng B."/>
            <person name="Zhu X."/>
            <person name="Liu R."/>
            <person name="Schnable J.C."/>
            <person name="Zhu J.-K."/>
            <person name="Zhang H."/>
        </authorList>
    </citation>
    <scope>NUCLEOTIDE SEQUENCE [LARGE SCALE GENOMIC DNA]</scope>
</reference>
<name>A0A3L6Q508_PANMI</name>
<dbReference type="PANTHER" id="PTHR47926">
    <property type="entry name" value="PENTATRICOPEPTIDE REPEAT-CONTAINING PROTEIN"/>
    <property type="match status" value="1"/>
</dbReference>
<dbReference type="Pfam" id="PF20431">
    <property type="entry name" value="E_motif"/>
    <property type="match status" value="1"/>
</dbReference>
<keyword evidence="3" id="KW-0809">Transit peptide</keyword>
<dbReference type="AlphaFoldDB" id="A0A3L6Q508"/>
<feature type="repeat" description="PPR" evidence="4">
    <location>
        <begin position="270"/>
        <end position="304"/>
    </location>
</feature>
<dbReference type="InterPro" id="IPR011990">
    <property type="entry name" value="TPR-like_helical_dom_sf"/>
</dbReference>
<dbReference type="FunFam" id="1.25.40.10:FF:000285">
    <property type="entry name" value="Pentatricopeptide repeat-containing protein, chloroplastic"/>
    <property type="match status" value="1"/>
</dbReference>
<dbReference type="EMBL" id="PQIB02000014">
    <property type="protein sequence ID" value="RLM69999.1"/>
    <property type="molecule type" value="Genomic_DNA"/>
</dbReference>
<dbReference type="STRING" id="4540.A0A3L6Q508"/>
<comment type="similarity">
    <text evidence="1">Belongs to the PPR family. PCMP-H subfamily.</text>
</comment>
<feature type="repeat" description="PPR" evidence="4">
    <location>
        <begin position="138"/>
        <end position="172"/>
    </location>
</feature>
<evidence type="ECO:0000313" key="6">
    <source>
        <dbReference type="Proteomes" id="UP000275267"/>
    </source>
</evidence>
<organism evidence="5 6">
    <name type="scientific">Panicum miliaceum</name>
    <name type="common">Proso millet</name>
    <name type="synonym">Broomcorn millet</name>
    <dbReference type="NCBI Taxonomy" id="4540"/>
    <lineage>
        <taxon>Eukaryota</taxon>
        <taxon>Viridiplantae</taxon>
        <taxon>Streptophyta</taxon>
        <taxon>Embryophyta</taxon>
        <taxon>Tracheophyta</taxon>
        <taxon>Spermatophyta</taxon>
        <taxon>Magnoliopsida</taxon>
        <taxon>Liliopsida</taxon>
        <taxon>Poales</taxon>
        <taxon>Poaceae</taxon>
        <taxon>PACMAD clade</taxon>
        <taxon>Panicoideae</taxon>
        <taxon>Panicodae</taxon>
        <taxon>Paniceae</taxon>
        <taxon>Panicinae</taxon>
        <taxon>Panicum</taxon>
        <taxon>Panicum sect. Panicum</taxon>
    </lineage>
</organism>
<dbReference type="Gene3D" id="1.25.40.10">
    <property type="entry name" value="Tetratricopeptide repeat domain"/>
    <property type="match status" value="3"/>
</dbReference>
<evidence type="ECO:0000313" key="5">
    <source>
        <dbReference type="EMBL" id="RLM69999.1"/>
    </source>
</evidence>
<sequence>MEARARHHHHHLRQLRAALLRRGHPIPALPAAHPHPDRAHLSAIRAAAASAPRLALAACACLRRAGLPPPGPRALPALLRSAARCDGAGAYVGGAHAVAVRVGALGDGFVGTALVGAYVACGRAADARRVFDGMLVRDVVAWGVMLDSYCQIQNYEAALLLFAEMKRSGVVPDQLILATVLSACGHIRHFRTGKAIHSYMLVSAILINAHLSSALINLYASCAKMDMAEKLYNGMLRKDLVSSTAMVFGYAKNGKVEVARSIFDGMPEKDVVSWSAMISGYAESNQPNEALSLFSDMQENGIMPDDVTVLSAISACANLGSLDKAIWIHSFTENNGLTKTLRVCNALIDMFAKCGDITLALNIFNGIPHKNVITWTSMIAAFAMHGDGKSALVLFEQMKKEGVEPNKVTFLNLLYACCHAGLVHEGRSMFRCMVQEYMIEPNHEHYGCMVDLLGRAKLLQEAVDLIESMHLGPNVAIWGSLLAACWMHGDLKLGAFAAKEVLELDPNHDGASVLLSKIYAKSGSWNDAEEVRGVMKLHGVSKETGSSWMVLNDPNHEFAAGGGKHPESDKILLKLDGKRKCSATQREPCDFFQPGGKLPMRWYPQDYLQKAPMMNMAMRANPASGRRLAAASSV</sequence>
<feature type="repeat" description="PPR" evidence="4">
    <location>
        <begin position="371"/>
        <end position="405"/>
    </location>
</feature>
<proteinExistence type="inferred from homology"/>
<dbReference type="GO" id="GO:0009451">
    <property type="term" value="P:RNA modification"/>
    <property type="evidence" value="ECO:0007669"/>
    <property type="project" value="InterPro"/>
</dbReference>
<evidence type="ECO:0000256" key="4">
    <source>
        <dbReference type="PROSITE-ProRule" id="PRU00708"/>
    </source>
</evidence>
<evidence type="ECO:0008006" key="7">
    <source>
        <dbReference type="Google" id="ProtNLM"/>
    </source>
</evidence>
<feature type="repeat" description="PPR" evidence="4">
    <location>
        <begin position="239"/>
        <end position="269"/>
    </location>
</feature>
<accession>A0A3L6Q508</accession>
<dbReference type="PANTHER" id="PTHR47926:SF347">
    <property type="entry name" value="PENTATRICOPEPTIDE REPEAT-CONTAINING PROTEIN"/>
    <property type="match status" value="1"/>
</dbReference>
<dbReference type="FunFam" id="1.25.40.10:FF:000348">
    <property type="entry name" value="Pentatricopeptide repeat-containing protein chloroplastic"/>
    <property type="match status" value="1"/>
</dbReference>
<evidence type="ECO:0000256" key="2">
    <source>
        <dbReference type="ARBA" id="ARBA00022737"/>
    </source>
</evidence>
<dbReference type="InterPro" id="IPR046848">
    <property type="entry name" value="E_motif"/>
</dbReference>
<comment type="caution">
    <text evidence="5">The sequence shown here is derived from an EMBL/GenBank/DDBJ whole genome shotgun (WGS) entry which is preliminary data.</text>
</comment>
<dbReference type="NCBIfam" id="TIGR00756">
    <property type="entry name" value="PPR"/>
    <property type="match status" value="4"/>
</dbReference>
<evidence type="ECO:0000256" key="1">
    <source>
        <dbReference type="ARBA" id="ARBA00006643"/>
    </source>
</evidence>
<dbReference type="Pfam" id="PF01535">
    <property type="entry name" value="PPR"/>
    <property type="match status" value="3"/>
</dbReference>
<evidence type="ECO:0000256" key="3">
    <source>
        <dbReference type="ARBA" id="ARBA00022946"/>
    </source>
</evidence>
<gene>
    <name evidence="5" type="ORF">C2845_PM17G12100</name>
</gene>
<dbReference type="InterPro" id="IPR046960">
    <property type="entry name" value="PPR_At4g14850-like_plant"/>
</dbReference>
<dbReference type="SUPFAM" id="SSF48452">
    <property type="entry name" value="TPR-like"/>
    <property type="match status" value="1"/>
</dbReference>
<dbReference type="Proteomes" id="UP000275267">
    <property type="component" value="Unassembled WGS sequence"/>
</dbReference>
<dbReference type="Pfam" id="PF13041">
    <property type="entry name" value="PPR_2"/>
    <property type="match status" value="3"/>
</dbReference>
<dbReference type="GO" id="GO:0003723">
    <property type="term" value="F:RNA binding"/>
    <property type="evidence" value="ECO:0007669"/>
    <property type="project" value="InterPro"/>
</dbReference>
<keyword evidence="2" id="KW-0677">Repeat</keyword>